<organism evidence="8 9">
    <name type="scientific">Nitrospirillum iridis</name>
    <dbReference type="NCBI Taxonomy" id="765888"/>
    <lineage>
        <taxon>Bacteria</taxon>
        <taxon>Pseudomonadati</taxon>
        <taxon>Pseudomonadota</taxon>
        <taxon>Alphaproteobacteria</taxon>
        <taxon>Rhodospirillales</taxon>
        <taxon>Azospirillaceae</taxon>
        <taxon>Nitrospirillum</taxon>
    </lineage>
</organism>
<dbReference type="PROSITE" id="PS51353">
    <property type="entry name" value="ARSC"/>
    <property type="match status" value="1"/>
</dbReference>
<gene>
    <name evidence="8" type="ORF">FHS74_003272</name>
</gene>
<dbReference type="CDD" id="cd03034">
    <property type="entry name" value="ArsC_ArsC"/>
    <property type="match status" value="1"/>
</dbReference>
<name>A0A7X0EFP5_9PROT</name>
<dbReference type="AlphaFoldDB" id="A0A7X0EFP5"/>
<dbReference type="EC" id="1.20.4.1" evidence="4"/>
<comment type="caution">
    <text evidence="8">The sequence shown here is derived from an EMBL/GenBank/DDBJ whole genome shotgun (WGS) entry which is preliminary data.</text>
</comment>
<accession>A0A7X0EFP5</accession>
<reference evidence="8 9" key="1">
    <citation type="submission" date="2020-08" db="EMBL/GenBank/DDBJ databases">
        <title>Genomic Encyclopedia of Type Strains, Phase IV (KMG-IV): sequencing the most valuable type-strain genomes for metagenomic binning, comparative biology and taxonomic classification.</title>
        <authorList>
            <person name="Goeker M."/>
        </authorList>
    </citation>
    <scope>NUCLEOTIDE SEQUENCE [LARGE SCALE GENOMIC DNA]</scope>
    <source>
        <strain evidence="8 9">DSM 22198</strain>
    </source>
</reference>
<dbReference type="InterPro" id="IPR006659">
    <property type="entry name" value="Arsenate_reductase"/>
</dbReference>
<dbReference type="EMBL" id="JACIIZ010000009">
    <property type="protein sequence ID" value="MBB6252704.1"/>
    <property type="molecule type" value="Genomic_DNA"/>
</dbReference>
<evidence type="ECO:0000259" key="7">
    <source>
        <dbReference type="PROSITE" id="PS51186"/>
    </source>
</evidence>
<dbReference type="Proteomes" id="UP000539175">
    <property type="component" value="Unassembled WGS sequence"/>
</dbReference>
<dbReference type="GO" id="GO:0046685">
    <property type="term" value="P:response to arsenic-containing substance"/>
    <property type="evidence" value="ECO:0007669"/>
    <property type="project" value="UniProtKB-KW"/>
</dbReference>
<dbReference type="InterPro" id="IPR006660">
    <property type="entry name" value="Arsenate_reductase-like"/>
</dbReference>
<dbReference type="PANTHER" id="PTHR30041:SF5">
    <property type="entry name" value="ARSENATE REDUCTASE-RELATED"/>
    <property type="match status" value="1"/>
</dbReference>
<dbReference type="InterPro" id="IPR016181">
    <property type="entry name" value="Acyl_CoA_acyltransferase"/>
</dbReference>
<dbReference type="SUPFAM" id="SSF52833">
    <property type="entry name" value="Thioredoxin-like"/>
    <property type="match status" value="1"/>
</dbReference>
<evidence type="ECO:0000256" key="4">
    <source>
        <dbReference type="ARBA" id="ARBA00038969"/>
    </source>
</evidence>
<evidence type="ECO:0000256" key="2">
    <source>
        <dbReference type="ARBA" id="ARBA00022849"/>
    </source>
</evidence>
<evidence type="ECO:0000256" key="5">
    <source>
        <dbReference type="ARBA" id="ARBA00039879"/>
    </source>
</evidence>
<evidence type="ECO:0000256" key="6">
    <source>
        <dbReference type="PROSITE-ProRule" id="PRU01282"/>
    </source>
</evidence>
<dbReference type="PANTHER" id="PTHR30041">
    <property type="entry name" value="ARSENATE REDUCTASE"/>
    <property type="match status" value="1"/>
</dbReference>
<dbReference type="NCBIfam" id="TIGR00014">
    <property type="entry name" value="arsC"/>
    <property type="match status" value="1"/>
</dbReference>
<dbReference type="InterPro" id="IPR036249">
    <property type="entry name" value="Thioredoxin-like_sf"/>
</dbReference>
<dbReference type="Pfam" id="PF00583">
    <property type="entry name" value="Acetyltransf_1"/>
    <property type="match status" value="1"/>
</dbReference>
<comment type="similarity">
    <text evidence="1 6">Belongs to the ArsC family.</text>
</comment>
<dbReference type="RefSeq" id="WP_184802410.1">
    <property type="nucleotide sequence ID" value="NZ_JACIIZ010000009.1"/>
</dbReference>
<evidence type="ECO:0000313" key="9">
    <source>
        <dbReference type="Proteomes" id="UP000539175"/>
    </source>
</evidence>
<evidence type="ECO:0000256" key="3">
    <source>
        <dbReference type="ARBA" id="ARBA00023002"/>
    </source>
</evidence>
<feature type="domain" description="N-acetyltransferase" evidence="7">
    <location>
        <begin position="133"/>
        <end position="264"/>
    </location>
</feature>
<dbReference type="Gene3D" id="3.40.30.10">
    <property type="entry name" value="Glutaredoxin"/>
    <property type="match status" value="1"/>
</dbReference>
<dbReference type="Pfam" id="PF03960">
    <property type="entry name" value="ArsC"/>
    <property type="match status" value="1"/>
</dbReference>
<keyword evidence="2" id="KW-0059">Arsenical resistance</keyword>
<keyword evidence="3 8" id="KW-0560">Oxidoreductase</keyword>
<proteinExistence type="inferred from homology"/>
<protein>
    <recommendedName>
        <fullName evidence="5">Arsenate reductase</fullName>
        <ecNumber evidence="4">1.20.4.1</ecNumber>
    </recommendedName>
</protein>
<dbReference type="Gene3D" id="3.40.630.30">
    <property type="match status" value="1"/>
</dbReference>
<evidence type="ECO:0000256" key="1">
    <source>
        <dbReference type="ARBA" id="ARBA00007198"/>
    </source>
</evidence>
<dbReference type="CDD" id="cd04301">
    <property type="entry name" value="NAT_SF"/>
    <property type="match status" value="1"/>
</dbReference>
<dbReference type="InterPro" id="IPR000182">
    <property type="entry name" value="GNAT_dom"/>
</dbReference>
<sequence length="281" mass="30010">MTGATIYHNPACGTSRNVLALLRHAGTEPEMVEYLKTPPTRDVLAGLIQRMGMPVRQVLRRKGTPYAELGLDDPKWTDADLLDVMVAHPILINRPIVVTARGVALCRPSDVVLDLLPRLPQGDIDKEEGSPFLTDAPITSDDPVLTGALTAAGLPVEDLGVRALGEGASRFFAYHTLGGVPVGHGGYVPLGPDILVRSVTVPPAARGRGIGRNLVALLLRRAWEVGHQRAWLLTNSASGFFEKAGFKPMSRDQAPATVLATPQARGLCPSNATLMSRIISV</sequence>
<dbReference type="GO" id="GO:0008794">
    <property type="term" value="F:arsenate reductase (glutaredoxin) activity"/>
    <property type="evidence" value="ECO:0007669"/>
    <property type="project" value="UniProtKB-EC"/>
</dbReference>
<evidence type="ECO:0000313" key="8">
    <source>
        <dbReference type="EMBL" id="MBB6252704.1"/>
    </source>
</evidence>
<dbReference type="GO" id="GO:0016747">
    <property type="term" value="F:acyltransferase activity, transferring groups other than amino-acyl groups"/>
    <property type="evidence" value="ECO:0007669"/>
    <property type="project" value="InterPro"/>
</dbReference>
<dbReference type="PROSITE" id="PS51186">
    <property type="entry name" value="GNAT"/>
    <property type="match status" value="1"/>
</dbReference>
<keyword evidence="9" id="KW-1185">Reference proteome</keyword>
<dbReference type="SUPFAM" id="SSF55729">
    <property type="entry name" value="Acyl-CoA N-acyltransferases (Nat)"/>
    <property type="match status" value="1"/>
</dbReference>